<dbReference type="Proteomes" id="UP000070319">
    <property type="component" value="Unassembled WGS sequence"/>
</dbReference>
<dbReference type="Gene3D" id="3.20.80.10">
    <property type="entry name" value="Regulatory factor, effector binding domain"/>
    <property type="match status" value="1"/>
</dbReference>
<dbReference type="SUPFAM" id="SSF55136">
    <property type="entry name" value="Probable bacterial effector-binding domain"/>
    <property type="match status" value="1"/>
</dbReference>
<reference evidence="2 3" key="1">
    <citation type="submission" date="2016-02" db="EMBL/GenBank/DDBJ databases">
        <authorList>
            <person name="Wen L."/>
            <person name="He K."/>
            <person name="Yang H."/>
        </authorList>
    </citation>
    <scope>NUCLEOTIDE SEQUENCE [LARGE SCALE GENOMIC DNA]</scope>
    <source>
        <strain evidence="2 3">KLE1704</strain>
    </source>
</reference>
<sequence>MAKVTDIMLLQQPEQMAIIVERCADMNSLGQHIGEGFMRIGTYLKEMNELPSDIPFVEYPAYEEMTTDKIQMVIGFYTANPLPDKGDMRSIIIPSRKVVVCLHKGSYDELANLYNEMAAWIKIKGYEPTGTSVEHYYTGPEVPEKEHVTRVVMPLK</sequence>
<name>A0A139LRG9_9BACE</name>
<gene>
    <name evidence="2" type="ORF">HMPREF2531_01094</name>
</gene>
<evidence type="ECO:0000259" key="1">
    <source>
        <dbReference type="SMART" id="SM00871"/>
    </source>
</evidence>
<dbReference type="InterPro" id="IPR010499">
    <property type="entry name" value="AraC_E-bd"/>
</dbReference>
<dbReference type="InterPro" id="IPR029442">
    <property type="entry name" value="GyrI-like"/>
</dbReference>
<dbReference type="RefSeq" id="WP_061434585.1">
    <property type="nucleotide sequence ID" value="NZ_KQ968681.1"/>
</dbReference>
<dbReference type="SMART" id="SM00871">
    <property type="entry name" value="AraC_E_bind"/>
    <property type="match status" value="1"/>
</dbReference>
<evidence type="ECO:0000313" key="2">
    <source>
        <dbReference type="EMBL" id="KXT53996.1"/>
    </source>
</evidence>
<comment type="caution">
    <text evidence="2">The sequence shown here is derived from an EMBL/GenBank/DDBJ whole genome shotgun (WGS) entry which is preliminary data.</text>
</comment>
<dbReference type="PATRIC" id="fig|329854.7.peg.1107"/>
<dbReference type="AlphaFoldDB" id="A0A139LRG9"/>
<dbReference type="Pfam" id="PF06445">
    <property type="entry name" value="GyrI-like"/>
    <property type="match status" value="1"/>
</dbReference>
<organism evidence="2">
    <name type="scientific">Bacteroides intestinalis</name>
    <dbReference type="NCBI Taxonomy" id="329854"/>
    <lineage>
        <taxon>Bacteria</taxon>
        <taxon>Pseudomonadati</taxon>
        <taxon>Bacteroidota</taxon>
        <taxon>Bacteroidia</taxon>
        <taxon>Bacteroidales</taxon>
        <taxon>Bacteroidaceae</taxon>
        <taxon>Bacteroides</taxon>
    </lineage>
</organism>
<evidence type="ECO:0000313" key="3">
    <source>
        <dbReference type="Proteomes" id="UP000070319"/>
    </source>
</evidence>
<dbReference type="InterPro" id="IPR011256">
    <property type="entry name" value="Reg_factor_effector_dom_sf"/>
</dbReference>
<dbReference type="EMBL" id="LTDF01000048">
    <property type="protein sequence ID" value="KXT53996.1"/>
    <property type="molecule type" value="Genomic_DNA"/>
</dbReference>
<feature type="domain" description="AraC effector-binding" evidence="1">
    <location>
        <begin position="5"/>
        <end position="156"/>
    </location>
</feature>
<proteinExistence type="predicted"/>
<accession>A0A139LRG9</accession>
<protein>
    <submittedName>
        <fullName evidence="2">Transcriptional regulator, effector binding domain protein</fullName>
    </submittedName>
</protein>